<dbReference type="Proteomes" id="UP000615234">
    <property type="component" value="Unassembled WGS sequence"/>
</dbReference>
<evidence type="ECO:0000256" key="1">
    <source>
        <dbReference type="ARBA" id="ARBA00022801"/>
    </source>
</evidence>
<dbReference type="EMBL" id="JACOOX010000001">
    <property type="protein sequence ID" value="MBC5661652.1"/>
    <property type="molecule type" value="Genomic_DNA"/>
</dbReference>
<dbReference type="PANTHER" id="PTHR30404">
    <property type="entry name" value="N-ACETYLMURAMOYL-L-ALANINE AMIDASE"/>
    <property type="match status" value="1"/>
</dbReference>
<proteinExistence type="predicted"/>
<dbReference type="InterPro" id="IPR050695">
    <property type="entry name" value="N-acetylmuramoyl_amidase_3"/>
</dbReference>
<dbReference type="GO" id="GO:0030288">
    <property type="term" value="C:outer membrane-bounded periplasmic space"/>
    <property type="evidence" value="ECO:0007669"/>
    <property type="project" value="TreeGrafter"/>
</dbReference>
<organism evidence="3 4">
    <name type="scientific">Coprococcus hominis</name>
    <name type="common">ex Liu et al. 2022</name>
    <dbReference type="NCBI Taxonomy" id="2763039"/>
    <lineage>
        <taxon>Bacteria</taxon>
        <taxon>Bacillati</taxon>
        <taxon>Bacillota</taxon>
        <taxon>Clostridia</taxon>
        <taxon>Lachnospirales</taxon>
        <taxon>Lachnospiraceae</taxon>
        <taxon>Coprococcus</taxon>
    </lineage>
</organism>
<evidence type="ECO:0000313" key="3">
    <source>
        <dbReference type="EMBL" id="MBC5661652.1"/>
    </source>
</evidence>
<dbReference type="SUPFAM" id="SSF53187">
    <property type="entry name" value="Zn-dependent exopeptidases"/>
    <property type="match status" value="1"/>
</dbReference>
<dbReference type="SMART" id="SM00646">
    <property type="entry name" value="Ami_3"/>
    <property type="match status" value="1"/>
</dbReference>
<dbReference type="PANTHER" id="PTHR30404:SF0">
    <property type="entry name" value="N-ACETYLMURAMOYL-L-ALANINE AMIDASE AMIC"/>
    <property type="match status" value="1"/>
</dbReference>
<dbReference type="GO" id="GO:0009253">
    <property type="term" value="P:peptidoglycan catabolic process"/>
    <property type="evidence" value="ECO:0007669"/>
    <property type="project" value="InterPro"/>
</dbReference>
<evidence type="ECO:0000313" key="4">
    <source>
        <dbReference type="Proteomes" id="UP000615234"/>
    </source>
</evidence>
<accession>A0A8I0AHL6</accession>
<protein>
    <submittedName>
        <fullName evidence="3">N-acetylmuramoyl-L-alanine amidase</fullName>
    </submittedName>
</protein>
<sequence length="177" mass="19533">MAIKIMIDAGHGGFDNGASYNGRTEKNDNLNLALALGDALSELGYDVEFTRTTDVYDSPTRKAQIGNESGADYFISLHRNAAPYPNKYNGVETLVYNTSGIAYEMAENVDAELAKIGFENLGVEERKNLAVLRRTTMPAILIETGFIDSDKDNYLFDYRFEDIVNAIALGIDETLRG</sequence>
<keyword evidence="1" id="KW-0378">Hydrolase</keyword>
<keyword evidence="4" id="KW-1185">Reference proteome</keyword>
<name>A0A8I0AHL6_9FIRM</name>
<feature type="domain" description="MurNAc-LAA" evidence="2">
    <location>
        <begin position="63"/>
        <end position="172"/>
    </location>
</feature>
<dbReference type="GO" id="GO:0008745">
    <property type="term" value="F:N-acetylmuramoyl-L-alanine amidase activity"/>
    <property type="evidence" value="ECO:0007669"/>
    <property type="project" value="InterPro"/>
</dbReference>
<dbReference type="AlphaFoldDB" id="A0A8I0AHL6"/>
<dbReference type="InterPro" id="IPR002508">
    <property type="entry name" value="MurNAc-LAA_cat"/>
</dbReference>
<dbReference type="CDD" id="cd02696">
    <property type="entry name" value="MurNAc-LAA"/>
    <property type="match status" value="1"/>
</dbReference>
<comment type="caution">
    <text evidence="3">The sequence shown here is derived from an EMBL/GenBank/DDBJ whole genome shotgun (WGS) entry which is preliminary data.</text>
</comment>
<dbReference type="RefSeq" id="WP_021944445.1">
    <property type="nucleotide sequence ID" value="NZ_JACOOX010000001.1"/>
</dbReference>
<dbReference type="Pfam" id="PF01520">
    <property type="entry name" value="Amidase_3"/>
    <property type="match status" value="1"/>
</dbReference>
<evidence type="ECO:0000259" key="2">
    <source>
        <dbReference type="SMART" id="SM00646"/>
    </source>
</evidence>
<gene>
    <name evidence="3" type="ORF">H8S09_01885</name>
</gene>
<dbReference type="Gene3D" id="3.40.630.40">
    <property type="entry name" value="Zn-dependent exopeptidases"/>
    <property type="match status" value="1"/>
</dbReference>
<reference evidence="3 4" key="1">
    <citation type="submission" date="2020-08" db="EMBL/GenBank/DDBJ databases">
        <title>Genome public.</title>
        <authorList>
            <person name="Liu C."/>
            <person name="Sun Q."/>
        </authorList>
    </citation>
    <scope>NUCLEOTIDE SEQUENCE [LARGE SCALE GENOMIC DNA]</scope>
    <source>
        <strain evidence="3 4">NSJ-10</strain>
    </source>
</reference>